<protein>
    <recommendedName>
        <fullName evidence="1">Rhamnogalacturonase A/B/Epimerase-like pectate lyase domain-containing protein</fullName>
    </recommendedName>
</protein>
<dbReference type="EMBL" id="CYGX02000101">
    <property type="protein sequence ID" value="SIT48397.1"/>
    <property type="molecule type" value="Genomic_DNA"/>
</dbReference>
<dbReference type="RefSeq" id="WP_094783072.1">
    <property type="nucleotide sequence ID" value="NZ_CYGX02000101.1"/>
</dbReference>
<dbReference type="InterPro" id="IPR012334">
    <property type="entry name" value="Pectin_lyas_fold"/>
</dbReference>
<dbReference type="InterPro" id="IPR006626">
    <property type="entry name" value="PbH1"/>
</dbReference>
<evidence type="ECO:0000313" key="3">
    <source>
        <dbReference type="Proteomes" id="UP000187012"/>
    </source>
</evidence>
<dbReference type="Pfam" id="PF12708">
    <property type="entry name" value="Pect-lyase_RHGA_epim"/>
    <property type="match status" value="1"/>
</dbReference>
<proteinExistence type="predicted"/>
<dbReference type="InterPro" id="IPR024535">
    <property type="entry name" value="RHGA/B-epi-like_pectate_lyase"/>
</dbReference>
<dbReference type="Proteomes" id="UP000187012">
    <property type="component" value="Unassembled WGS sequence"/>
</dbReference>
<accession>A0A1N7SLU1</accession>
<dbReference type="STRING" id="1247936.BN2475_1010002"/>
<dbReference type="SUPFAM" id="SSF51126">
    <property type="entry name" value="Pectin lyase-like"/>
    <property type="match status" value="1"/>
</dbReference>
<dbReference type="SMART" id="SM00710">
    <property type="entry name" value="PbH1"/>
    <property type="match status" value="3"/>
</dbReference>
<sequence>MNSLSGEAVNVKDFGAKGDGIHDDQTAFQAAIDSFSPINESLAGTVLVPVGTYRLASPVRIKKSVWMRGSQGASLNLSTHIRPDAGVTAFVLERFNTPTGTTSAGAGDGAQISNLVVQPAAKVSQWAQNTTYQVGDKRRTGSGSGRDWRRHYICTQTGISAASGIGPRSLGNDETLNYDNRIGDFTVDQTVTGASSAATGIIIANSGSGSAGQLRLTSVSGTFLDNETISDAVGATATANGGSTVALTDEQDGTVRWRYIGSGAGIKIRANGVTLRDVTVLYCSGNGVHIEAPDPLEAPRSESVNANSWHLDNINIWGCDGHGLYVRGSDTNGGSFIHGVMYSNGGALSDEDYSGAGFNIYESSFLGNTYVSIQMGLGGMGSIYSESIGGGSTWIGCYQEGTGGGENVFTNSNVIVGGGISGSIMSANSVPAVLAPVTNSRGHNLFVAGYSGPPWRRNVAVRLGDKRMNNGNLYQVTVAGTTNGIGPSGMGSDIVDGTAHWSFLHAGTDNGAVGFGSVDPNFPYFAFMQSPDDVGRLPTFWQYGSFGGVNHAHLFTYGASGTGTAETGPGLIHAVNKTEIAEWPAHVPAGRALFDMVFVGGCKVTYGTGVPDSGIWNKGDRVFFKGAAVVPGGAEGLVCTVEGTAGSYSGERTATTSDTSTVAISGGVMSNLKDQQDFKVGDKLVINGVTSRVLAVSDDGKTLAMDANIPGGSGLAIIFANPVFKTFGSIAP</sequence>
<reference evidence="2 3" key="1">
    <citation type="submission" date="2016-12" db="EMBL/GenBank/DDBJ databases">
        <authorList>
            <person name="Song W.-J."/>
            <person name="Kurnit D.M."/>
        </authorList>
    </citation>
    <scope>NUCLEOTIDE SEQUENCE [LARGE SCALE GENOMIC DNA]</scope>
    <source>
        <strain evidence="2 3">STM7296</strain>
    </source>
</reference>
<keyword evidence="3" id="KW-1185">Reference proteome</keyword>
<dbReference type="Gene3D" id="2.160.20.10">
    <property type="entry name" value="Single-stranded right-handed beta-helix, Pectin lyase-like"/>
    <property type="match status" value="1"/>
</dbReference>
<evidence type="ECO:0000259" key="1">
    <source>
        <dbReference type="Pfam" id="PF12708"/>
    </source>
</evidence>
<dbReference type="AlphaFoldDB" id="A0A1N7SLU1"/>
<dbReference type="OrthoDB" id="8978094at2"/>
<organism evidence="2 3">
    <name type="scientific">Paraburkholderia ribeironis</name>
    <dbReference type="NCBI Taxonomy" id="1247936"/>
    <lineage>
        <taxon>Bacteria</taxon>
        <taxon>Pseudomonadati</taxon>
        <taxon>Pseudomonadota</taxon>
        <taxon>Betaproteobacteria</taxon>
        <taxon>Burkholderiales</taxon>
        <taxon>Burkholderiaceae</taxon>
        <taxon>Paraburkholderia</taxon>
    </lineage>
</organism>
<gene>
    <name evidence="2" type="ORF">BN2475_1010002</name>
</gene>
<evidence type="ECO:0000313" key="2">
    <source>
        <dbReference type="EMBL" id="SIT48397.1"/>
    </source>
</evidence>
<name>A0A1N7SLU1_9BURK</name>
<feature type="domain" description="Rhamnogalacturonase A/B/Epimerase-like pectate lyase" evidence="1">
    <location>
        <begin position="9"/>
        <end position="72"/>
    </location>
</feature>
<dbReference type="InterPro" id="IPR011050">
    <property type="entry name" value="Pectin_lyase_fold/virulence"/>
</dbReference>